<protein>
    <recommendedName>
        <fullName evidence="4">CNNM transmembrane domain-containing protein</fullName>
    </recommendedName>
</protein>
<dbReference type="GO" id="GO:0010960">
    <property type="term" value="P:magnesium ion homeostasis"/>
    <property type="evidence" value="ECO:0007669"/>
    <property type="project" value="InterPro"/>
</dbReference>
<accession>A0A7S1B8K4</accession>
<dbReference type="GO" id="GO:0005737">
    <property type="term" value="C:cytoplasm"/>
    <property type="evidence" value="ECO:0007669"/>
    <property type="project" value="TreeGrafter"/>
</dbReference>
<keyword evidence="2 3" id="KW-0812">Transmembrane</keyword>
<dbReference type="AlphaFoldDB" id="A0A7S1B8K4"/>
<dbReference type="PANTHER" id="PTHR12064:SF97">
    <property type="entry name" value="METAL TRANSPORTER CNNM-5"/>
    <property type="match status" value="1"/>
</dbReference>
<keyword evidence="1" id="KW-0677">Repeat</keyword>
<evidence type="ECO:0000256" key="3">
    <source>
        <dbReference type="SAM" id="Phobius"/>
    </source>
</evidence>
<feature type="domain" description="CNNM transmembrane" evidence="4">
    <location>
        <begin position="62"/>
        <end position="243"/>
    </location>
</feature>
<dbReference type="GO" id="GO:0016020">
    <property type="term" value="C:membrane"/>
    <property type="evidence" value="ECO:0007669"/>
    <property type="project" value="UniProtKB-UniRule"/>
</dbReference>
<organism evidence="5">
    <name type="scientific">Corethron hystrix</name>
    <dbReference type="NCBI Taxonomy" id="216773"/>
    <lineage>
        <taxon>Eukaryota</taxon>
        <taxon>Sar</taxon>
        <taxon>Stramenopiles</taxon>
        <taxon>Ochrophyta</taxon>
        <taxon>Bacillariophyta</taxon>
        <taxon>Coscinodiscophyceae</taxon>
        <taxon>Corethrophycidae</taxon>
        <taxon>Corethrales</taxon>
        <taxon>Corethraceae</taxon>
        <taxon>Corethron</taxon>
    </lineage>
</organism>
<reference evidence="5" key="1">
    <citation type="submission" date="2021-01" db="EMBL/GenBank/DDBJ databases">
        <authorList>
            <person name="Corre E."/>
            <person name="Pelletier E."/>
            <person name="Niang G."/>
            <person name="Scheremetjew M."/>
            <person name="Finn R."/>
            <person name="Kale V."/>
            <person name="Holt S."/>
            <person name="Cochrane G."/>
            <person name="Meng A."/>
            <person name="Brown T."/>
            <person name="Cohen L."/>
        </authorList>
    </citation>
    <scope>NUCLEOTIDE SEQUENCE</scope>
    <source>
        <strain evidence="5">308</strain>
    </source>
</reference>
<feature type="transmembrane region" description="Helical" evidence="3">
    <location>
        <begin position="66"/>
        <end position="93"/>
    </location>
</feature>
<evidence type="ECO:0000259" key="4">
    <source>
        <dbReference type="PROSITE" id="PS51846"/>
    </source>
</evidence>
<dbReference type="PANTHER" id="PTHR12064">
    <property type="entry name" value="METAL TRANSPORTER CNNM"/>
    <property type="match status" value="1"/>
</dbReference>
<gene>
    <name evidence="5" type="ORF">CHYS00102_LOCUS5418</name>
</gene>
<evidence type="ECO:0000313" key="5">
    <source>
        <dbReference type="EMBL" id="CAD8878234.1"/>
    </source>
</evidence>
<proteinExistence type="predicted"/>
<feature type="transmembrane region" description="Helical" evidence="3">
    <location>
        <begin position="126"/>
        <end position="145"/>
    </location>
</feature>
<dbReference type="InterPro" id="IPR045095">
    <property type="entry name" value="ACDP"/>
</dbReference>
<evidence type="ECO:0000256" key="2">
    <source>
        <dbReference type="PROSITE-ProRule" id="PRU01193"/>
    </source>
</evidence>
<dbReference type="GO" id="GO:0030026">
    <property type="term" value="P:intracellular manganese ion homeostasis"/>
    <property type="evidence" value="ECO:0007669"/>
    <property type="project" value="TreeGrafter"/>
</dbReference>
<dbReference type="PROSITE" id="PS51846">
    <property type="entry name" value="CNNM"/>
    <property type="match status" value="1"/>
</dbReference>
<dbReference type="EMBL" id="HBFR01007520">
    <property type="protein sequence ID" value="CAD8878234.1"/>
    <property type="molecule type" value="Transcribed_RNA"/>
</dbReference>
<dbReference type="Gene3D" id="3.10.580.10">
    <property type="entry name" value="CBS-domain"/>
    <property type="match status" value="1"/>
</dbReference>
<name>A0A7S1B8K4_9STRA</name>
<dbReference type="InterPro" id="IPR002550">
    <property type="entry name" value="CNNM"/>
</dbReference>
<keyword evidence="2 3" id="KW-1133">Transmembrane helix</keyword>
<sequence>MMQMTMAPRSCYSTRNIPYAVRRPARLAILSLLSLRLHSSLSSTGDDERKLESRVINEGEEEDVNYPFYSLMSGLCVLCAALAAGLTMGMLSLDPLTLRIKIRSGTDAERVAAKALLPLIADHHRLLVTLLLLNFIANESLPIFLDKMFSPYTAVIVSVTFVLFFGEIVPTAIFTGPDQLAIAASLAPVVRWVQYAFAPLAIPIAFVLDCWLGHGEGVVTFSRTELNSLVKIQHEESVKKDLDGSLRGGEVDMIEGALSMSTKTVSDAYVRMREVFSLEADTVLDDKMLKTVYKSGHSRIPIYQHQHDRKGDHRAVIGCLLTKQLIIVSGNDQRTIKSLPLHCPMCVHESVPLIDLMDAFVEDGHGRPDCGSQVKKCHLAFVCDRPDLATFALEQGKPIPALAGVRGIITLEDIIEELLQKEIFDEHDDKTRREYERGRKAFDQWVDYTNKKRKIKGKTPIKKRDECPLRRRTSCPVTRHNSFPSLLYGMNDEGNYTFNTDPGESIKIQLSPVKYHHSTQPITICPLKMGEITTDTEVKTEEAMGEESPLICSYGATSDGFLSDKNPLFNQFSQKIKGNVCYSSLLPDDV</sequence>
<feature type="transmembrane region" description="Helical" evidence="3">
    <location>
        <begin position="151"/>
        <end position="174"/>
    </location>
</feature>
<dbReference type="Pfam" id="PF01595">
    <property type="entry name" value="CNNM"/>
    <property type="match status" value="1"/>
</dbReference>
<evidence type="ECO:0000256" key="1">
    <source>
        <dbReference type="ARBA" id="ARBA00022737"/>
    </source>
</evidence>
<keyword evidence="2 3" id="KW-0472">Membrane</keyword>
<dbReference type="InterPro" id="IPR046342">
    <property type="entry name" value="CBS_dom_sf"/>
</dbReference>
<dbReference type="SUPFAM" id="SSF54631">
    <property type="entry name" value="CBS-domain pair"/>
    <property type="match status" value="1"/>
</dbReference>